<dbReference type="EMBL" id="MU842809">
    <property type="protein sequence ID" value="KAK2035240.1"/>
    <property type="molecule type" value="Genomic_DNA"/>
</dbReference>
<feature type="compositionally biased region" description="Polar residues" evidence="1">
    <location>
        <begin position="45"/>
        <end position="58"/>
    </location>
</feature>
<sequence>MSQLFSPLEDDFFSALRYLSFLVSVLLSTVATDVYQNRLLGQPGDESTTDGLTIQQQRRTGRDMDRGRPDDAATVMSSRGQ</sequence>
<evidence type="ECO:0000313" key="3">
    <source>
        <dbReference type="Proteomes" id="UP001232148"/>
    </source>
</evidence>
<dbReference type="Proteomes" id="UP001232148">
    <property type="component" value="Unassembled WGS sequence"/>
</dbReference>
<proteinExistence type="predicted"/>
<feature type="region of interest" description="Disordered" evidence="1">
    <location>
        <begin position="40"/>
        <end position="81"/>
    </location>
</feature>
<accession>A0AAD9HTZ0</accession>
<organism evidence="2 3">
    <name type="scientific">Colletotrichum zoysiae</name>
    <dbReference type="NCBI Taxonomy" id="1216348"/>
    <lineage>
        <taxon>Eukaryota</taxon>
        <taxon>Fungi</taxon>
        <taxon>Dikarya</taxon>
        <taxon>Ascomycota</taxon>
        <taxon>Pezizomycotina</taxon>
        <taxon>Sordariomycetes</taxon>
        <taxon>Hypocreomycetidae</taxon>
        <taxon>Glomerellales</taxon>
        <taxon>Glomerellaceae</taxon>
        <taxon>Colletotrichum</taxon>
        <taxon>Colletotrichum graminicola species complex</taxon>
    </lineage>
</organism>
<evidence type="ECO:0000313" key="2">
    <source>
        <dbReference type="EMBL" id="KAK2035240.1"/>
    </source>
</evidence>
<reference evidence="2" key="1">
    <citation type="submission" date="2021-06" db="EMBL/GenBank/DDBJ databases">
        <title>Comparative genomics, transcriptomics and evolutionary studies reveal genomic signatures of adaptation to plant cell wall in hemibiotrophic fungi.</title>
        <authorList>
            <consortium name="DOE Joint Genome Institute"/>
            <person name="Baroncelli R."/>
            <person name="Diaz J.F."/>
            <person name="Benocci T."/>
            <person name="Peng M."/>
            <person name="Battaglia E."/>
            <person name="Haridas S."/>
            <person name="Andreopoulos W."/>
            <person name="Labutti K."/>
            <person name="Pangilinan J."/>
            <person name="Floch G.L."/>
            <person name="Makela M.R."/>
            <person name="Henrissat B."/>
            <person name="Grigoriev I.V."/>
            <person name="Crouch J.A."/>
            <person name="De Vries R.P."/>
            <person name="Sukno S.A."/>
            <person name="Thon M.R."/>
        </authorList>
    </citation>
    <scope>NUCLEOTIDE SEQUENCE</scope>
    <source>
        <strain evidence="2">MAFF235873</strain>
    </source>
</reference>
<feature type="compositionally biased region" description="Basic and acidic residues" evidence="1">
    <location>
        <begin position="60"/>
        <end position="71"/>
    </location>
</feature>
<protein>
    <submittedName>
        <fullName evidence="2">Uncharacterized protein</fullName>
    </submittedName>
</protein>
<name>A0AAD9HTZ0_9PEZI</name>
<evidence type="ECO:0000256" key="1">
    <source>
        <dbReference type="SAM" id="MobiDB-lite"/>
    </source>
</evidence>
<dbReference type="AlphaFoldDB" id="A0AAD9HTZ0"/>
<comment type="caution">
    <text evidence="2">The sequence shown here is derived from an EMBL/GenBank/DDBJ whole genome shotgun (WGS) entry which is preliminary data.</text>
</comment>
<gene>
    <name evidence="2" type="ORF">LX32DRAFT_633422</name>
</gene>
<keyword evidence="3" id="KW-1185">Reference proteome</keyword>